<evidence type="ECO:0000313" key="2">
    <source>
        <dbReference type="Proteomes" id="UP000324595"/>
    </source>
</evidence>
<dbReference type="Pfam" id="PF13469">
    <property type="entry name" value="Sulfotransfer_3"/>
    <property type="match status" value="1"/>
</dbReference>
<dbReference type="Gene3D" id="3.40.50.300">
    <property type="entry name" value="P-loop containing nucleotide triphosphate hydrolases"/>
    <property type="match status" value="1"/>
</dbReference>
<evidence type="ECO:0000313" key="1">
    <source>
        <dbReference type="EMBL" id="TYP93783.1"/>
    </source>
</evidence>
<keyword evidence="1" id="KW-0808">Transferase</keyword>
<dbReference type="PANTHER" id="PTHR36451">
    <property type="entry name" value="PAPS-DEPENDENT SULFOTRANSFERASE STF3"/>
    <property type="match status" value="1"/>
</dbReference>
<sequence length="375" mass="43948">MDSKKHPIRNLTSQLKKHGAFSVNNIPRITAFYAKLAIQEPFRIIEKVNHHNDIKDYTLEHDPIFIIGHWRSGTSFLQYLLGQDPQFGYLNKFQAVFPDVFLQSEDFLKSMVERIPDTLNLVQDAQNMSINLEMDSPSEIEIALTTMISPTSLHWGHIFPQDAWEYFNKYLFFDTATDNEIKKWKRDYAHLISKVAMKNDKKQILIKSPGNACRLPQLLDMYPNAKFIFIHRNPYDVFYSSQKLWNTLIDNLALQPFTQQEIETEIMKVYKKLMGMYIEQRSEIPDEQLAEIRFENFVSDPVAELASVYKKLSIPAFEKAKPHFEAFLSHKTEGKSSNYDYEPHIVNKLNELWGFAFEEWEYPVISNKNKTSKVT</sequence>
<dbReference type="InterPro" id="IPR027417">
    <property type="entry name" value="P-loop_NTPase"/>
</dbReference>
<organism evidence="1 2">
    <name type="scientific">Fodinibius salinus</name>
    <dbReference type="NCBI Taxonomy" id="860790"/>
    <lineage>
        <taxon>Bacteria</taxon>
        <taxon>Pseudomonadati</taxon>
        <taxon>Balneolota</taxon>
        <taxon>Balneolia</taxon>
        <taxon>Balneolales</taxon>
        <taxon>Balneolaceae</taxon>
        <taxon>Fodinibius</taxon>
    </lineage>
</organism>
<accession>A0A5D3YJ33</accession>
<comment type="caution">
    <text evidence="1">The sequence shown here is derived from an EMBL/GenBank/DDBJ whole genome shotgun (WGS) entry which is preliminary data.</text>
</comment>
<dbReference type="EMBL" id="VNHY01000002">
    <property type="protein sequence ID" value="TYP93783.1"/>
    <property type="molecule type" value="Genomic_DNA"/>
</dbReference>
<dbReference type="InterPro" id="IPR052736">
    <property type="entry name" value="Stf3_sulfotransferase"/>
</dbReference>
<dbReference type="AlphaFoldDB" id="A0A5D3YJ33"/>
<dbReference type="RefSeq" id="WP_148898833.1">
    <property type="nucleotide sequence ID" value="NZ_VNHY01000002.1"/>
</dbReference>
<dbReference type="Proteomes" id="UP000324595">
    <property type="component" value="Unassembled WGS sequence"/>
</dbReference>
<name>A0A5D3YJ33_9BACT</name>
<proteinExistence type="predicted"/>
<reference evidence="1 2" key="1">
    <citation type="submission" date="2019-07" db="EMBL/GenBank/DDBJ databases">
        <title>Genomic Encyclopedia of Archaeal and Bacterial Type Strains, Phase II (KMG-II): from individual species to whole genera.</title>
        <authorList>
            <person name="Goeker M."/>
        </authorList>
    </citation>
    <scope>NUCLEOTIDE SEQUENCE [LARGE SCALE GENOMIC DNA]</scope>
    <source>
        <strain evidence="1 2">DSM 21935</strain>
    </source>
</reference>
<dbReference type="GO" id="GO:0016740">
    <property type="term" value="F:transferase activity"/>
    <property type="evidence" value="ECO:0007669"/>
    <property type="project" value="UniProtKB-KW"/>
</dbReference>
<protein>
    <submittedName>
        <fullName evidence="1">Sulfotransferase family protein</fullName>
    </submittedName>
</protein>
<gene>
    <name evidence="1" type="ORF">LX73_1494</name>
</gene>
<dbReference type="OrthoDB" id="9777890at2"/>
<keyword evidence="2" id="KW-1185">Reference proteome</keyword>
<dbReference type="PANTHER" id="PTHR36451:SF1">
    <property type="entry name" value="OMEGA-HYDROXY-BETA-DIHYDROMENAQUINONE-9 SULFOTRANSFERASE STF3"/>
    <property type="match status" value="1"/>
</dbReference>
<dbReference type="SUPFAM" id="SSF52540">
    <property type="entry name" value="P-loop containing nucleoside triphosphate hydrolases"/>
    <property type="match status" value="1"/>
</dbReference>